<dbReference type="RefSeq" id="WP_052113932.1">
    <property type="nucleotide sequence ID" value="NZ_BJYK01000009.1"/>
</dbReference>
<reference evidence="1 2" key="1">
    <citation type="submission" date="2019-07" db="EMBL/GenBank/DDBJ databases">
        <title>Whole genome shotgun sequence of Actinotalea fermentans NBRC 105374.</title>
        <authorList>
            <person name="Hosoyama A."/>
            <person name="Uohara A."/>
            <person name="Ohji S."/>
            <person name="Ichikawa N."/>
        </authorList>
    </citation>
    <scope>NUCLEOTIDE SEQUENCE [LARGE SCALE GENOMIC DNA]</scope>
    <source>
        <strain evidence="1 2">NBRC 105374</strain>
    </source>
</reference>
<organism evidence="1 2">
    <name type="scientific">Actinotalea fermentans</name>
    <dbReference type="NCBI Taxonomy" id="43671"/>
    <lineage>
        <taxon>Bacteria</taxon>
        <taxon>Bacillati</taxon>
        <taxon>Actinomycetota</taxon>
        <taxon>Actinomycetes</taxon>
        <taxon>Micrococcales</taxon>
        <taxon>Cellulomonadaceae</taxon>
        <taxon>Actinotalea</taxon>
    </lineage>
</organism>
<proteinExistence type="predicted"/>
<keyword evidence="2" id="KW-1185">Reference proteome</keyword>
<dbReference type="OrthoDB" id="2426596at2"/>
<evidence type="ECO:0000313" key="2">
    <source>
        <dbReference type="Proteomes" id="UP000321484"/>
    </source>
</evidence>
<dbReference type="EMBL" id="BJYK01000009">
    <property type="protein sequence ID" value="GEN80998.1"/>
    <property type="molecule type" value="Genomic_DNA"/>
</dbReference>
<gene>
    <name evidence="1" type="ORF">AFE02nite_27320</name>
</gene>
<dbReference type="Proteomes" id="UP000321484">
    <property type="component" value="Unassembled WGS sequence"/>
</dbReference>
<dbReference type="AlphaFoldDB" id="A0A511Z0M5"/>
<name>A0A511Z0M5_9CELL</name>
<sequence>MTDATLRHEPDPAVGGWIGARLAPYGADTGTRVGHLVPRGLAAYARVLHRASDGAGGLRRWADVAAAHGTVVHPLAQFWRLVRWTGEPWAVQGQGDWGSMDGQLDAEQLPALLDVLAAHTDGGADAEVIAALWEGYGWIQGGGAVSVLSAGPVTPTVEPPPPAFGREVMAAPRLELPGRAYLLFRGPMRGVQPFFAAGQSGFWGQTPNLLWPADRTWCVATEIDLDSTVVGGPRALVDAVLADPVLEAFEVHEDDSLHIDGDTVNR</sequence>
<accession>A0A511Z0M5</accession>
<protein>
    <submittedName>
        <fullName evidence="1">Uncharacterized protein</fullName>
    </submittedName>
</protein>
<comment type="caution">
    <text evidence="1">The sequence shown here is derived from an EMBL/GenBank/DDBJ whole genome shotgun (WGS) entry which is preliminary data.</text>
</comment>
<evidence type="ECO:0000313" key="1">
    <source>
        <dbReference type="EMBL" id="GEN80998.1"/>
    </source>
</evidence>